<dbReference type="EMBL" id="AP026801">
    <property type="protein sequence ID" value="BDR57049.1"/>
    <property type="molecule type" value="Genomic_DNA"/>
</dbReference>
<dbReference type="NCBIfam" id="NF004076">
    <property type="entry name" value="PRK05581.1-4"/>
    <property type="match status" value="1"/>
</dbReference>
<dbReference type="Gene3D" id="3.20.20.70">
    <property type="entry name" value="Aldolase class I"/>
    <property type="match status" value="1"/>
</dbReference>
<name>A0AAU9DMY7_9LACO</name>
<evidence type="ECO:0000256" key="2">
    <source>
        <dbReference type="ARBA" id="ARBA00023235"/>
    </source>
</evidence>
<organism evidence="3 4">
    <name type="scientific">Xylocopilactobacillus apis</name>
    <dbReference type="NCBI Taxonomy" id="2932183"/>
    <lineage>
        <taxon>Bacteria</taxon>
        <taxon>Bacillati</taxon>
        <taxon>Bacillota</taxon>
        <taxon>Bacilli</taxon>
        <taxon>Lactobacillales</taxon>
        <taxon>Lactobacillaceae</taxon>
        <taxon>Xylocopilactobacillus</taxon>
    </lineage>
</organism>
<dbReference type="Pfam" id="PF00834">
    <property type="entry name" value="Ribul_P_3_epim"/>
    <property type="match status" value="1"/>
</dbReference>
<evidence type="ECO:0000313" key="4">
    <source>
        <dbReference type="Proteomes" id="UP001321804"/>
    </source>
</evidence>
<dbReference type="InterPro" id="IPR011060">
    <property type="entry name" value="RibuloseP-bd_barrel"/>
</dbReference>
<dbReference type="SUPFAM" id="SSF51366">
    <property type="entry name" value="Ribulose-phoshate binding barrel"/>
    <property type="match status" value="1"/>
</dbReference>
<dbReference type="InterPro" id="IPR013785">
    <property type="entry name" value="Aldolase_TIM"/>
</dbReference>
<keyword evidence="1" id="KW-0479">Metal-binding</keyword>
<gene>
    <name evidence="3" type="primary">rpe_3</name>
    <name evidence="3" type="ORF">KIMC2_16110</name>
</gene>
<sequence length="214" mass="23753">MIKIAASLHSGPKINLEKILNEFSHADIDFLHIDVMDGHFVPEIDFGEGIVKEISSFSDIPLDIHMMVENPELLINNYSLPTTEVIGIHVEATPHIHRALTTIKSLHKKAEVIINPDTPVSTIIPVLNIVDQVLVMSVDPGTSGAKFIDSTLERVNLLNELRQKNNYNYLIEADGSIDDRNIKGLIDTGLDVAVSGSFIFKDNVEKQILKLKNI</sequence>
<dbReference type="PANTHER" id="PTHR11749">
    <property type="entry name" value="RIBULOSE-5-PHOSPHATE-3-EPIMERASE"/>
    <property type="match status" value="1"/>
</dbReference>
<evidence type="ECO:0000256" key="1">
    <source>
        <dbReference type="ARBA" id="ARBA00022723"/>
    </source>
</evidence>
<dbReference type="Proteomes" id="UP001321804">
    <property type="component" value="Chromosome"/>
</dbReference>
<reference evidence="3 4" key="1">
    <citation type="journal article" date="2023" name="Microbiol. Spectr.">
        <title>Symbiosis of Carpenter Bees with Uncharacterized Lactic Acid Bacteria Showing NAD Auxotrophy.</title>
        <authorList>
            <person name="Kawasaki S."/>
            <person name="Ozawa K."/>
            <person name="Mori T."/>
            <person name="Yamamoto A."/>
            <person name="Ito M."/>
            <person name="Ohkuma M."/>
            <person name="Sakamoto M."/>
            <person name="Matsutani M."/>
        </authorList>
    </citation>
    <scope>NUCLEOTIDE SEQUENCE [LARGE SCALE GENOMIC DNA]</scope>
    <source>
        <strain evidence="3 4">KimC2</strain>
    </source>
</reference>
<dbReference type="CDD" id="cd00429">
    <property type="entry name" value="RPE"/>
    <property type="match status" value="1"/>
</dbReference>
<dbReference type="GO" id="GO:0016857">
    <property type="term" value="F:racemase and epimerase activity, acting on carbohydrates and derivatives"/>
    <property type="evidence" value="ECO:0007669"/>
    <property type="project" value="InterPro"/>
</dbReference>
<proteinExistence type="predicted"/>
<accession>A0AAU9DMY7</accession>
<dbReference type="GO" id="GO:0046872">
    <property type="term" value="F:metal ion binding"/>
    <property type="evidence" value="ECO:0007669"/>
    <property type="project" value="UniProtKB-KW"/>
</dbReference>
<keyword evidence="4" id="KW-1185">Reference proteome</keyword>
<keyword evidence="2" id="KW-0413">Isomerase</keyword>
<dbReference type="AlphaFoldDB" id="A0AAU9DMY7"/>
<protein>
    <submittedName>
        <fullName evidence="3">Ribulose-phosphate 3-epimerase</fullName>
    </submittedName>
</protein>
<dbReference type="InterPro" id="IPR000056">
    <property type="entry name" value="Ribul_P_3_epim-like"/>
</dbReference>
<dbReference type="KEGG" id="xak:KIMC2_16110"/>
<dbReference type="GO" id="GO:0005975">
    <property type="term" value="P:carbohydrate metabolic process"/>
    <property type="evidence" value="ECO:0007669"/>
    <property type="project" value="InterPro"/>
</dbReference>
<dbReference type="RefSeq" id="WP_317695778.1">
    <property type="nucleotide sequence ID" value="NZ_AP026801.1"/>
</dbReference>
<evidence type="ECO:0000313" key="3">
    <source>
        <dbReference type="EMBL" id="BDR57049.1"/>
    </source>
</evidence>